<dbReference type="AlphaFoldDB" id="A0A3M8ANW4"/>
<name>A0A3M8ANW4_9BACL</name>
<dbReference type="EMBL" id="RHHS01000054">
    <property type="protein sequence ID" value="RNB52763.1"/>
    <property type="molecule type" value="Genomic_DNA"/>
</dbReference>
<dbReference type="OrthoDB" id="2942794at2"/>
<organism evidence="1 2">
    <name type="scientific">Brevibacillus gelatini</name>
    <dbReference type="NCBI Taxonomy" id="1655277"/>
    <lineage>
        <taxon>Bacteria</taxon>
        <taxon>Bacillati</taxon>
        <taxon>Bacillota</taxon>
        <taxon>Bacilli</taxon>
        <taxon>Bacillales</taxon>
        <taxon>Paenibacillaceae</taxon>
        <taxon>Brevibacillus</taxon>
    </lineage>
</organism>
<sequence>MDFFLTLFSKYKCLVYTAFGDEQYLQIAHKLSACGVPFRTRSHLDANRFLSDSAGVFPREDRIQYDIYVKKADEARAYQAIHKT</sequence>
<dbReference type="Proteomes" id="UP000268829">
    <property type="component" value="Unassembled WGS sequence"/>
</dbReference>
<keyword evidence="2" id="KW-1185">Reference proteome</keyword>
<proteinExistence type="predicted"/>
<evidence type="ECO:0000313" key="2">
    <source>
        <dbReference type="Proteomes" id="UP000268829"/>
    </source>
</evidence>
<dbReference type="RefSeq" id="WP_122906620.1">
    <property type="nucleotide sequence ID" value="NZ_RHHS01000054.1"/>
</dbReference>
<protein>
    <recommendedName>
        <fullName evidence="3">DUF2007 domain-containing protein</fullName>
    </recommendedName>
</protein>
<accession>A0A3M8ANW4</accession>
<evidence type="ECO:0008006" key="3">
    <source>
        <dbReference type="Google" id="ProtNLM"/>
    </source>
</evidence>
<evidence type="ECO:0000313" key="1">
    <source>
        <dbReference type="EMBL" id="RNB52763.1"/>
    </source>
</evidence>
<gene>
    <name evidence="1" type="ORF">EDM57_20875</name>
</gene>
<comment type="caution">
    <text evidence="1">The sequence shown here is derived from an EMBL/GenBank/DDBJ whole genome shotgun (WGS) entry which is preliminary data.</text>
</comment>
<reference evidence="1 2" key="1">
    <citation type="submission" date="2018-10" db="EMBL/GenBank/DDBJ databases">
        <title>Phylogenomics of Brevibacillus.</title>
        <authorList>
            <person name="Dunlap C."/>
        </authorList>
    </citation>
    <scope>NUCLEOTIDE SEQUENCE [LARGE SCALE GENOMIC DNA]</scope>
    <source>
        <strain evidence="1 2">DSM 100115</strain>
    </source>
</reference>